<reference evidence="14" key="3">
    <citation type="submission" date="2025-09" db="UniProtKB">
        <authorList>
            <consortium name="Ensembl"/>
        </authorList>
    </citation>
    <scope>IDENTIFICATION</scope>
</reference>
<dbReference type="InterPro" id="IPR050589">
    <property type="entry name" value="Ikaros_C2H2-ZF"/>
</dbReference>
<dbReference type="PROSITE" id="PS00028">
    <property type="entry name" value="ZINC_FINGER_C2H2_1"/>
    <property type="match status" value="5"/>
</dbReference>
<dbReference type="FunFam" id="3.30.160.60:FF:000525">
    <property type="entry name" value="IKAROS family zinc finger 1"/>
    <property type="match status" value="1"/>
</dbReference>
<evidence type="ECO:0000256" key="5">
    <source>
        <dbReference type="ARBA" id="ARBA00022833"/>
    </source>
</evidence>
<proteinExistence type="inferred from homology"/>
<dbReference type="Ensembl" id="ENSGACT00000086394.1">
    <property type="protein sequence ID" value="ENSGACP00000053416.1"/>
    <property type="gene ID" value="ENSGACG00000032819.1"/>
</dbReference>
<feature type="domain" description="C2H2-type" evidence="13">
    <location>
        <begin position="300"/>
        <end position="323"/>
    </location>
</feature>
<feature type="domain" description="C2H2-type" evidence="13">
    <location>
        <begin position="272"/>
        <end position="299"/>
    </location>
</feature>
<dbReference type="AlphaFoldDB" id="A0AAQ4QQ60"/>
<dbReference type="GO" id="GO:0008270">
    <property type="term" value="F:zinc ion binding"/>
    <property type="evidence" value="ECO:0007669"/>
    <property type="project" value="UniProtKB-KW"/>
</dbReference>
<evidence type="ECO:0000256" key="8">
    <source>
        <dbReference type="ARBA" id="ARBA00023163"/>
    </source>
</evidence>
<organism evidence="14 15">
    <name type="scientific">Gasterosteus aculeatus aculeatus</name>
    <name type="common">three-spined stickleback</name>
    <dbReference type="NCBI Taxonomy" id="481459"/>
    <lineage>
        <taxon>Eukaryota</taxon>
        <taxon>Metazoa</taxon>
        <taxon>Chordata</taxon>
        <taxon>Craniata</taxon>
        <taxon>Vertebrata</taxon>
        <taxon>Euteleostomi</taxon>
        <taxon>Actinopterygii</taxon>
        <taxon>Neopterygii</taxon>
        <taxon>Teleostei</taxon>
        <taxon>Neoteleostei</taxon>
        <taxon>Acanthomorphata</taxon>
        <taxon>Eupercaria</taxon>
        <taxon>Perciformes</taxon>
        <taxon>Cottioidei</taxon>
        <taxon>Gasterosteales</taxon>
        <taxon>Gasterosteidae</taxon>
        <taxon>Gasterosteus</taxon>
    </lineage>
</organism>
<dbReference type="SMART" id="SM00355">
    <property type="entry name" value="ZnF_C2H2"/>
    <property type="match status" value="6"/>
</dbReference>
<dbReference type="Proteomes" id="UP000007635">
    <property type="component" value="Chromosome VI"/>
</dbReference>
<reference evidence="14" key="2">
    <citation type="submission" date="2025-08" db="UniProtKB">
        <authorList>
            <consortium name="Ensembl"/>
        </authorList>
    </citation>
    <scope>IDENTIFICATION</scope>
</reference>
<dbReference type="FunFam" id="3.30.160.60:FF:000372">
    <property type="entry name" value="IKAROS family zinc finger 4"/>
    <property type="match status" value="1"/>
</dbReference>
<protein>
    <submittedName>
        <fullName evidence="14">IKAROS family zinc finger 1 (Ikaros)</fullName>
    </submittedName>
</protein>
<dbReference type="GO" id="GO:0000978">
    <property type="term" value="F:RNA polymerase II cis-regulatory region sequence-specific DNA binding"/>
    <property type="evidence" value="ECO:0007669"/>
    <property type="project" value="TreeGrafter"/>
</dbReference>
<dbReference type="Pfam" id="PF00096">
    <property type="entry name" value="zf-C2H2"/>
    <property type="match status" value="3"/>
</dbReference>
<feature type="domain" description="C2H2-type" evidence="13">
    <location>
        <begin position="244"/>
        <end position="271"/>
    </location>
</feature>
<evidence type="ECO:0000259" key="13">
    <source>
        <dbReference type="PROSITE" id="PS50157"/>
    </source>
</evidence>
<evidence type="ECO:0000256" key="2">
    <source>
        <dbReference type="ARBA" id="ARBA00022723"/>
    </source>
</evidence>
<dbReference type="GO" id="GO:0003700">
    <property type="term" value="F:DNA-binding transcription factor activity"/>
    <property type="evidence" value="ECO:0007669"/>
    <property type="project" value="TreeGrafter"/>
</dbReference>
<dbReference type="GO" id="GO:0006357">
    <property type="term" value="P:regulation of transcription by RNA polymerase II"/>
    <property type="evidence" value="ECO:0007669"/>
    <property type="project" value="TreeGrafter"/>
</dbReference>
<dbReference type="GeneTree" id="ENSGT00940000156782"/>
<dbReference type="FunFam" id="3.30.160.60:FF:000073">
    <property type="entry name" value="IKAROS family zinc finger 1"/>
    <property type="match status" value="1"/>
</dbReference>
<dbReference type="Gene3D" id="3.30.160.60">
    <property type="entry name" value="Classic Zinc Finger"/>
    <property type="match status" value="5"/>
</dbReference>
<evidence type="ECO:0000256" key="7">
    <source>
        <dbReference type="ARBA" id="ARBA00023125"/>
    </source>
</evidence>
<evidence type="ECO:0000256" key="4">
    <source>
        <dbReference type="ARBA" id="ARBA00022771"/>
    </source>
</evidence>
<keyword evidence="4 11" id="KW-0863">Zinc-finger</keyword>
<keyword evidence="7" id="KW-0238">DNA-binding</keyword>
<evidence type="ECO:0000256" key="6">
    <source>
        <dbReference type="ARBA" id="ARBA00023015"/>
    </source>
</evidence>
<keyword evidence="3" id="KW-0677">Repeat</keyword>
<feature type="region of interest" description="Disordered" evidence="12">
    <location>
        <begin position="382"/>
        <end position="412"/>
    </location>
</feature>
<keyword evidence="9" id="KW-0539">Nucleus</keyword>
<dbReference type="GO" id="GO:0005634">
    <property type="term" value="C:nucleus"/>
    <property type="evidence" value="ECO:0007669"/>
    <property type="project" value="UniProtKB-SubCell"/>
</dbReference>
<comment type="subcellular location">
    <subcellularLocation>
        <location evidence="1">Nucleus</location>
    </subcellularLocation>
</comment>
<feature type="domain" description="C2H2-type" evidence="13">
    <location>
        <begin position="216"/>
        <end position="243"/>
    </location>
</feature>
<keyword evidence="15" id="KW-1185">Reference proteome</keyword>
<evidence type="ECO:0000256" key="3">
    <source>
        <dbReference type="ARBA" id="ARBA00022737"/>
    </source>
</evidence>
<keyword evidence="8" id="KW-0804">Transcription</keyword>
<evidence type="ECO:0000313" key="14">
    <source>
        <dbReference type="Ensembl" id="ENSGACP00000053416.1"/>
    </source>
</evidence>
<evidence type="ECO:0000256" key="12">
    <source>
        <dbReference type="SAM" id="MobiDB-lite"/>
    </source>
</evidence>
<evidence type="ECO:0000313" key="15">
    <source>
        <dbReference type="Proteomes" id="UP000007635"/>
    </source>
</evidence>
<feature type="region of interest" description="Disordered" evidence="12">
    <location>
        <begin position="429"/>
        <end position="462"/>
    </location>
</feature>
<evidence type="ECO:0000256" key="10">
    <source>
        <dbReference type="ARBA" id="ARBA00038390"/>
    </source>
</evidence>
<keyword evidence="5" id="KW-0862">Zinc</keyword>
<evidence type="ECO:0000256" key="9">
    <source>
        <dbReference type="ARBA" id="ARBA00023242"/>
    </source>
</evidence>
<comment type="similarity">
    <text evidence="10">Belongs to the Ikaros C2H2-type zinc-finger protein family.</text>
</comment>
<dbReference type="FunFam" id="3.30.160.60:FF:000080">
    <property type="entry name" value="IKAROS family zinc finger 4"/>
    <property type="match status" value="1"/>
</dbReference>
<name>A0AAQ4QQ60_GASAC</name>
<dbReference type="InterPro" id="IPR036236">
    <property type="entry name" value="Znf_C2H2_sf"/>
</dbReference>
<dbReference type="PANTHER" id="PTHR24404:SF36">
    <property type="entry name" value="DNA-BINDING PROTEIN IKAROS"/>
    <property type="match status" value="1"/>
</dbReference>
<keyword evidence="2" id="KW-0479">Metal-binding</keyword>
<sequence>MAASNGLLGVSFYWHGTKRAPRARCLDSPLQTRPADKSEQNAPAELRDLVMLGWNEEVQWRGEGLRAQLHGAAAALRPSAHGAGESWKNFILQTQGIAEYLHRMETEEAQEMAPMPPPIDTSEEAEEPMAVPEDLSAGSTHQHNNRGDKACNIKVEARSDEENGLACDMNGVEEEECAEDLRVVDASGAKVNGSQPSLEAKAYSSAGGIRLPNGKLKCDICGIVCIGPNVLMVHKRSHTGERPFQCSQCGASFTQKGNLLRHIKLHSGEKPFKCHLCSYACRRRDALTGHLRTHSVGKPHKCAYCGRSYKQRSSLEEHKERCHNYLQCMGLQNSIYTGDKRLSDLSYDGGAGELIQPHVIDQAINSAISYLGAESLRPLVQTSPASSSDVGLGSMYPLHKPAPESHAGTGLSLSAKDSAAENLLLLSNSKSASSEKDGSPSQSGQDSTDTESNNEDRPGGAASGLIYLTNHITSGVRNGMVKEEQQRQYEAIRASMEMASEGFKVVAADGEQVRAYRCEHCRVLFLDHVMYTIHMGCHGFRDPFECNLCGHQSQDRYEFSSHITRGEHRY</sequence>
<keyword evidence="6" id="KW-0805">Transcription regulation</keyword>
<evidence type="ECO:0000256" key="1">
    <source>
        <dbReference type="ARBA" id="ARBA00004123"/>
    </source>
</evidence>
<dbReference type="FunFam" id="3.30.160.60:FF:000168">
    <property type="entry name" value="zinc finger protein Eos isoform X1"/>
    <property type="match status" value="1"/>
</dbReference>
<dbReference type="InterPro" id="IPR013087">
    <property type="entry name" value="Znf_C2H2_type"/>
</dbReference>
<dbReference type="PROSITE" id="PS50157">
    <property type="entry name" value="ZINC_FINGER_C2H2_2"/>
    <property type="match status" value="4"/>
</dbReference>
<accession>A0AAQ4QQ60</accession>
<reference evidence="14 15" key="1">
    <citation type="journal article" date="2021" name="G3 (Bethesda)">
        <title>Improved contiguity of the threespine stickleback genome using long-read sequencing.</title>
        <authorList>
            <person name="Nath S."/>
            <person name="Shaw D.E."/>
            <person name="White M.A."/>
        </authorList>
    </citation>
    <scope>NUCLEOTIDE SEQUENCE [LARGE SCALE GENOMIC DNA]</scope>
    <source>
        <strain evidence="14 15">Lake Benthic</strain>
    </source>
</reference>
<dbReference type="SUPFAM" id="SSF57667">
    <property type="entry name" value="beta-beta-alpha zinc fingers"/>
    <property type="match status" value="3"/>
</dbReference>
<evidence type="ECO:0000256" key="11">
    <source>
        <dbReference type="PROSITE-ProRule" id="PRU00042"/>
    </source>
</evidence>
<dbReference type="PANTHER" id="PTHR24404">
    <property type="entry name" value="ZINC FINGER PROTEIN"/>
    <property type="match status" value="1"/>
</dbReference>